<dbReference type="InterPro" id="IPR016166">
    <property type="entry name" value="FAD-bd_PCMH"/>
</dbReference>
<feature type="chain" id="PRO_5031390395" evidence="4">
    <location>
        <begin position="29"/>
        <end position="490"/>
    </location>
</feature>
<dbReference type="PANTHER" id="PTHR43762">
    <property type="entry name" value="L-GULONOLACTONE OXIDASE"/>
    <property type="match status" value="1"/>
</dbReference>
<dbReference type="EMBL" id="JACHIB010000016">
    <property type="protein sequence ID" value="MBB6084721.1"/>
    <property type="molecule type" value="Genomic_DNA"/>
</dbReference>
<evidence type="ECO:0000256" key="4">
    <source>
        <dbReference type="SAM" id="SignalP"/>
    </source>
</evidence>
<evidence type="ECO:0000256" key="2">
    <source>
        <dbReference type="ARBA" id="ARBA00023002"/>
    </source>
</evidence>
<evidence type="ECO:0000256" key="1">
    <source>
        <dbReference type="ARBA" id="ARBA00022827"/>
    </source>
</evidence>
<evidence type="ECO:0000256" key="3">
    <source>
        <dbReference type="SAM" id="MobiDB-lite"/>
    </source>
</evidence>
<sequence>MTSPLSRRTILKSGAAVLAGAAAPRVFATGRPGAAADASPGPSGASAARAAPAPATAPAGTAAGTAAPRAQWRNWSGLHACTPRAIATPGTEAEIATLLSSPGGALRCVGAGHSFTALVPTDDILLSLDRFSGLVSHDAAASTATLRAGTRLAQVSRLLDEQGLALRNLPDVNVQSFAGSISTGTHGTGAGLQALHADVTALRLVTPDGRALICDAGRPDLLAAARVSLGCLGVVTEITTRVVPAYDLERHVRLLPIADLLDQADGLARTHRNFEMFYLPFTGHAAAITHDLYTGGEVLMPDSDDEETLADLRRLRDWMGWFPSGRRRLAGWLIGGMEDARARNRSWKLLSTSRPSKFNETEYHVPREQGIACLRDVIQALERRNEAYFPLEFRYVKGDDAWLSPFHGRDCCSIAVHAAHGEAHDYLLAEIGPILRRHGGRPHWGKLHDLRAAELAPLYPHWRDFLEVRRELDPRGRLLNPYLRTLLGVA</sequence>
<reference evidence="6 7" key="1">
    <citation type="submission" date="2020-08" db="EMBL/GenBank/DDBJ databases">
        <title>Genomic Encyclopedia of Type Strains, Phase IV (KMG-IV): sequencing the most valuable type-strain genomes for metagenomic binning, comparative biology and taxonomic classification.</title>
        <authorList>
            <person name="Goeker M."/>
        </authorList>
    </citation>
    <scope>NUCLEOTIDE SEQUENCE [LARGE SCALE GENOMIC DNA]</scope>
    <source>
        <strain evidence="6 7">DSM 12141</strain>
    </source>
</reference>
<dbReference type="Pfam" id="PF04030">
    <property type="entry name" value="ALO"/>
    <property type="match status" value="1"/>
</dbReference>
<dbReference type="Pfam" id="PF01565">
    <property type="entry name" value="FAD_binding_4"/>
    <property type="match status" value="1"/>
</dbReference>
<dbReference type="PROSITE" id="PS51387">
    <property type="entry name" value="FAD_PCMH"/>
    <property type="match status" value="1"/>
</dbReference>
<keyword evidence="1" id="KW-0274">FAD</keyword>
<dbReference type="PROSITE" id="PS51318">
    <property type="entry name" value="TAT"/>
    <property type="match status" value="1"/>
</dbReference>
<evidence type="ECO:0000313" key="6">
    <source>
        <dbReference type="EMBL" id="MBB6084721.1"/>
    </source>
</evidence>
<protein>
    <submittedName>
        <fullName evidence="6">FAD-linked oxidoreductase</fullName>
    </submittedName>
</protein>
<dbReference type="InterPro" id="IPR006311">
    <property type="entry name" value="TAT_signal"/>
</dbReference>
<dbReference type="GO" id="GO:0003885">
    <property type="term" value="F:D-arabinono-1,4-lactone oxidase activity"/>
    <property type="evidence" value="ECO:0007669"/>
    <property type="project" value="InterPro"/>
</dbReference>
<feature type="domain" description="FAD-binding PCMH-type" evidence="5">
    <location>
        <begin position="79"/>
        <end position="245"/>
    </location>
</feature>
<keyword evidence="1" id="KW-0285">Flavoprotein</keyword>
<dbReference type="PANTHER" id="PTHR43762:SF1">
    <property type="entry name" value="D-ARABINONO-1,4-LACTONE OXIDASE"/>
    <property type="match status" value="1"/>
</dbReference>
<comment type="caution">
    <text evidence="6">The sequence shown here is derived from an EMBL/GenBank/DDBJ whole genome shotgun (WGS) entry which is preliminary data.</text>
</comment>
<dbReference type="InterPro" id="IPR036318">
    <property type="entry name" value="FAD-bd_PCMH-like_sf"/>
</dbReference>
<dbReference type="Gene3D" id="3.30.465.10">
    <property type="match status" value="1"/>
</dbReference>
<dbReference type="InterPro" id="IPR006094">
    <property type="entry name" value="Oxid_FAD_bind_N"/>
</dbReference>
<dbReference type="InterPro" id="IPR007173">
    <property type="entry name" value="ALO_C"/>
</dbReference>
<dbReference type="Gene3D" id="1.10.45.10">
    <property type="entry name" value="Vanillyl-alcohol Oxidase, Chain A, domain 4"/>
    <property type="match status" value="1"/>
</dbReference>
<keyword evidence="2" id="KW-0560">Oxidoreductase</keyword>
<dbReference type="GO" id="GO:0071949">
    <property type="term" value="F:FAD binding"/>
    <property type="evidence" value="ECO:0007669"/>
    <property type="project" value="InterPro"/>
</dbReference>
<name>A0A7W9TQW7_CASDE</name>
<dbReference type="InterPro" id="IPR016169">
    <property type="entry name" value="FAD-bd_PCMH_sub2"/>
</dbReference>
<keyword evidence="4" id="KW-0732">Signal</keyword>
<dbReference type="InterPro" id="IPR016171">
    <property type="entry name" value="Vanillyl_alc_oxidase_C-sub2"/>
</dbReference>
<dbReference type="RefSeq" id="WP_221291690.1">
    <property type="nucleotide sequence ID" value="NZ_JACHIB010000016.1"/>
</dbReference>
<feature type="region of interest" description="Disordered" evidence="3">
    <location>
        <begin position="32"/>
        <end position="68"/>
    </location>
</feature>
<evidence type="ECO:0000259" key="5">
    <source>
        <dbReference type="PROSITE" id="PS51387"/>
    </source>
</evidence>
<dbReference type="InterPro" id="IPR010031">
    <property type="entry name" value="FAD_lactone_oxidase-like"/>
</dbReference>
<accession>A0A7W9TQW7</accession>
<dbReference type="AlphaFoldDB" id="A0A7W9TQW7"/>
<dbReference type="Proteomes" id="UP000541136">
    <property type="component" value="Unassembled WGS sequence"/>
</dbReference>
<evidence type="ECO:0000313" key="7">
    <source>
        <dbReference type="Proteomes" id="UP000541136"/>
    </source>
</evidence>
<feature type="signal peptide" evidence="4">
    <location>
        <begin position="1"/>
        <end position="28"/>
    </location>
</feature>
<dbReference type="SUPFAM" id="SSF56176">
    <property type="entry name" value="FAD-binding/transporter-associated domain-like"/>
    <property type="match status" value="1"/>
</dbReference>
<dbReference type="PIRSF" id="PIRSF000136">
    <property type="entry name" value="LGO_GLO"/>
    <property type="match status" value="1"/>
</dbReference>
<gene>
    <name evidence="6" type="ORF">HNR28_002768</name>
</gene>
<dbReference type="InterPro" id="IPR016167">
    <property type="entry name" value="FAD-bd_PCMH_sub1"/>
</dbReference>
<dbReference type="Gene3D" id="3.30.70.2520">
    <property type="match status" value="1"/>
</dbReference>
<proteinExistence type="predicted"/>
<dbReference type="GO" id="GO:0016020">
    <property type="term" value="C:membrane"/>
    <property type="evidence" value="ECO:0007669"/>
    <property type="project" value="InterPro"/>
</dbReference>
<organism evidence="6 7">
    <name type="scientific">Castellaniella defragrans</name>
    <name type="common">Alcaligenes defragrans</name>
    <dbReference type="NCBI Taxonomy" id="75697"/>
    <lineage>
        <taxon>Bacteria</taxon>
        <taxon>Pseudomonadati</taxon>
        <taxon>Pseudomonadota</taxon>
        <taxon>Betaproteobacteria</taxon>
        <taxon>Burkholderiales</taxon>
        <taxon>Alcaligenaceae</taxon>
        <taxon>Castellaniella</taxon>
    </lineage>
</organism>
<dbReference type="Gene3D" id="3.30.43.10">
    <property type="entry name" value="Uridine Diphospho-n-acetylenolpyruvylglucosamine Reductase, domain 2"/>
    <property type="match status" value="1"/>
</dbReference>
<dbReference type="NCBIfam" id="TIGR01679">
    <property type="entry name" value="bact_FAD_ox"/>
    <property type="match status" value="1"/>
</dbReference>